<feature type="domain" description="F5/8 type C" evidence="1">
    <location>
        <begin position="10"/>
        <end position="94"/>
    </location>
</feature>
<dbReference type="EMBL" id="VSSQ01087869">
    <property type="protein sequence ID" value="MPN34700.1"/>
    <property type="molecule type" value="Genomic_DNA"/>
</dbReference>
<comment type="caution">
    <text evidence="2">The sequence shown here is derived from an EMBL/GenBank/DDBJ whole genome shotgun (WGS) entry which is preliminary data.</text>
</comment>
<gene>
    <name evidence="2" type="ORF">SDC9_182194</name>
</gene>
<accession>A0A645H7P4</accession>
<name>A0A645H7P4_9ZZZZ</name>
<reference evidence="2" key="1">
    <citation type="submission" date="2019-08" db="EMBL/GenBank/DDBJ databases">
        <authorList>
            <person name="Kucharzyk K."/>
            <person name="Murdoch R.W."/>
            <person name="Higgins S."/>
            <person name="Loffler F."/>
        </authorList>
    </citation>
    <scope>NUCLEOTIDE SEQUENCE</scope>
</reference>
<evidence type="ECO:0000313" key="2">
    <source>
        <dbReference type="EMBL" id="MPN34700.1"/>
    </source>
</evidence>
<organism evidence="2">
    <name type="scientific">bioreactor metagenome</name>
    <dbReference type="NCBI Taxonomy" id="1076179"/>
    <lineage>
        <taxon>unclassified sequences</taxon>
        <taxon>metagenomes</taxon>
        <taxon>ecological metagenomes</taxon>
    </lineage>
</organism>
<dbReference type="InterPro" id="IPR008979">
    <property type="entry name" value="Galactose-bd-like_sf"/>
</dbReference>
<dbReference type="Gene3D" id="2.60.120.260">
    <property type="entry name" value="Galactose-binding domain-like"/>
    <property type="match status" value="1"/>
</dbReference>
<evidence type="ECO:0000259" key="1">
    <source>
        <dbReference type="Pfam" id="PF00754"/>
    </source>
</evidence>
<proteinExistence type="predicted"/>
<sequence length="119" mass="13605">MEVPSGEAIYFIVDMQKAQEVNYFRIRHRNTTQTFIRWYSFDEIAGSIDGVNFEVIASNVVITDAGVASQQESPNITFPKSKYRYLKFYAQSANCFYQSSYTSQGSSVQIQELYLGLNP</sequence>
<dbReference type="AlphaFoldDB" id="A0A645H7P4"/>
<protein>
    <recommendedName>
        <fullName evidence="1">F5/8 type C domain-containing protein</fullName>
    </recommendedName>
</protein>
<dbReference type="SUPFAM" id="SSF49785">
    <property type="entry name" value="Galactose-binding domain-like"/>
    <property type="match status" value="1"/>
</dbReference>
<dbReference type="InterPro" id="IPR000421">
    <property type="entry name" value="FA58C"/>
</dbReference>
<dbReference type="Pfam" id="PF00754">
    <property type="entry name" value="F5_F8_type_C"/>
    <property type="match status" value="1"/>
</dbReference>